<evidence type="ECO:0000256" key="1">
    <source>
        <dbReference type="SAM" id="MobiDB-lite"/>
    </source>
</evidence>
<comment type="caution">
    <text evidence="2">The sequence shown here is derived from an EMBL/GenBank/DDBJ whole genome shotgun (WGS) entry which is preliminary data.</text>
</comment>
<dbReference type="AlphaFoldDB" id="A0A699I3Z9"/>
<sequence>MSYEEAKEEESKTESEPAIMLTGSLVESPRKKQLKKFDFDTEESDHVHLRAEQIKEQKWIEEMALKNITSCDILSRGKSLITLKIQTRMENLQKNEQELEFDFTKPLGEQDPIIKLNDLARKKINHVDDIHDYFRSTKRYKSSVQYEDHLTRTVLNEPCLGPGQDDHARTFSSFLLAEVDKRGLNLLKQMRAIEQPRLFVYSNKGRLLGQFISPSVSQ</sequence>
<gene>
    <name evidence="2" type="ORF">Tci_476777</name>
</gene>
<evidence type="ECO:0000313" key="2">
    <source>
        <dbReference type="EMBL" id="GEZ04804.1"/>
    </source>
</evidence>
<dbReference type="EMBL" id="BKCJ010235447">
    <property type="protein sequence ID" value="GEZ04804.1"/>
    <property type="molecule type" value="Genomic_DNA"/>
</dbReference>
<feature type="region of interest" description="Disordered" evidence="1">
    <location>
        <begin position="1"/>
        <end position="25"/>
    </location>
</feature>
<organism evidence="2">
    <name type="scientific">Tanacetum cinerariifolium</name>
    <name type="common">Dalmatian daisy</name>
    <name type="synonym">Chrysanthemum cinerariifolium</name>
    <dbReference type="NCBI Taxonomy" id="118510"/>
    <lineage>
        <taxon>Eukaryota</taxon>
        <taxon>Viridiplantae</taxon>
        <taxon>Streptophyta</taxon>
        <taxon>Embryophyta</taxon>
        <taxon>Tracheophyta</taxon>
        <taxon>Spermatophyta</taxon>
        <taxon>Magnoliopsida</taxon>
        <taxon>eudicotyledons</taxon>
        <taxon>Gunneridae</taxon>
        <taxon>Pentapetalae</taxon>
        <taxon>asterids</taxon>
        <taxon>campanulids</taxon>
        <taxon>Asterales</taxon>
        <taxon>Asteraceae</taxon>
        <taxon>Asteroideae</taxon>
        <taxon>Anthemideae</taxon>
        <taxon>Anthemidinae</taxon>
        <taxon>Tanacetum</taxon>
    </lineage>
</organism>
<proteinExistence type="predicted"/>
<reference evidence="2" key="1">
    <citation type="journal article" date="2019" name="Sci. Rep.">
        <title>Draft genome of Tanacetum cinerariifolium, the natural source of mosquito coil.</title>
        <authorList>
            <person name="Yamashiro T."/>
            <person name="Shiraishi A."/>
            <person name="Satake H."/>
            <person name="Nakayama K."/>
        </authorList>
    </citation>
    <scope>NUCLEOTIDE SEQUENCE</scope>
</reference>
<protein>
    <submittedName>
        <fullName evidence="2">Uncharacterized protein</fullName>
    </submittedName>
</protein>
<name>A0A699I3Z9_TANCI</name>
<accession>A0A699I3Z9</accession>